<accession>A0ABY7GDF5</accession>
<evidence type="ECO:0000313" key="4">
    <source>
        <dbReference type="Proteomes" id="UP001164746"/>
    </source>
</evidence>
<dbReference type="Gene3D" id="1.25.10.10">
    <property type="entry name" value="Leucine-rich Repeat Variant"/>
    <property type="match status" value="1"/>
</dbReference>
<comment type="similarity">
    <text evidence="1">Belongs to the proteasome subunit S5B/HSM3 family.</text>
</comment>
<evidence type="ECO:0000256" key="1">
    <source>
        <dbReference type="ARBA" id="ARBA00006823"/>
    </source>
</evidence>
<gene>
    <name evidence="3" type="ORF">MAR_033840</name>
</gene>
<dbReference type="InterPro" id="IPR011989">
    <property type="entry name" value="ARM-like"/>
</dbReference>
<evidence type="ECO:0000256" key="2">
    <source>
        <dbReference type="ARBA" id="ARBA00014933"/>
    </source>
</evidence>
<evidence type="ECO:0000313" key="3">
    <source>
        <dbReference type="EMBL" id="WAR31298.1"/>
    </source>
</evidence>
<reference evidence="3" key="1">
    <citation type="submission" date="2022-11" db="EMBL/GenBank/DDBJ databases">
        <title>Centuries of genome instability and evolution in soft-shell clam transmissible cancer (bioRxiv).</title>
        <authorList>
            <person name="Hart S.F.M."/>
            <person name="Yonemitsu M.A."/>
            <person name="Giersch R.M."/>
            <person name="Beal B.F."/>
            <person name="Arriagada G."/>
            <person name="Davis B.W."/>
            <person name="Ostrander E.A."/>
            <person name="Goff S.P."/>
            <person name="Metzger M.J."/>
        </authorList>
    </citation>
    <scope>NUCLEOTIDE SEQUENCE</scope>
    <source>
        <strain evidence="3">MELC-2E11</strain>
        <tissue evidence="3">Siphon/mantle</tissue>
    </source>
</reference>
<keyword evidence="4" id="KW-1185">Reference proteome</keyword>
<dbReference type="Pfam" id="PF10508">
    <property type="entry name" value="Proteasom_PSMB"/>
    <property type="match status" value="2"/>
</dbReference>
<proteinExistence type="inferred from homology"/>
<protein>
    <recommendedName>
        <fullName evidence="2">26S proteasome non-ATPase regulatory subunit 5</fullName>
    </recommendedName>
</protein>
<name>A0ABY7GDF5_MYAAR</name>
<dbReference type="PANTHER" id="PTHR13554">
    <property type="entry name" value="26S PROTEASOME NON-ATPASE REGULATORY SUBUNIT 5-RELATED"/>
    <property type="match status" value="1"/>
</dbReference>
<dbReference type="SUPFAM" id="SSF48371">
    <property type="entry name" value="ARM repeat"/>
    <property type="match status" value="1"/>
</dbReference>
<sequence>MAASIAALIDNLPISENKLESLREDGLAVLYGGDVMSSLQEVLASNDVIRFRVYETIVAICRQSDMGLQRSSESGLVQHFLNELHKDDILVQLNCLELLSDLATTEHGLLYLDGRGVMSSLETMMTNVQSDPLATFLVPGLMKFFGCVARLRPKEVCTRNEMFVTTVFDSLTAPDNPSMRSLAVQTVGFIGSSVSDQTTELLKLTEHWYGQLGTNTFGYLMSLAEQPFPDLRIALLILFESLASQPWAQTIMANHPGFREYLLNRSTEKTKECKEKKYNVVLTLANSPTVAEVFGNPYVVQLKVYCNQGPFFIRVQAEVAMEGDS</sequence>
<dbReference type="Proteomes" id="UP001164746">
    <property type="component" value="Chromosome 17"/>
</dbReference>
<dbReference type="InterPro" id="IPR019538">
    <property type="entry name" value="PSMD5"/>
</dbReference>
<dbReference type="InterPro" id="IPR016024">
    <property type="entry name" value="ARM-type_fold"/>
</dbReference>
<dbReference type="EMBL" id="CP111028">
    <property type="protein sequence ID" value="WAR31298.1"/>
    <property type="molecule type" value="Genomic_DNA"/>
</dbReference>
<organism evidence="3 4">
    <name type="scientific">Mya arenaria</name>
    <name type="common">Soft-shell clam</name>
    <dbReference type="NCBI Taxonomy" id="6604"/>
    <lineage>
        <taxon>Eukaryota</taxon>
        <taxon>Metazoa</taxon>
        <taxon>Spiralia</taxon>
        <taxon>Lophotrochozoa</taxon>
        <taxon>Mollusca</taxon>
        <taxon>Bivalvia</taxon>
        <taxon>Autobranchia</taxon>
        <taxon>Heteroconchia</taxon>
        <taxon>Euheterodonta</taxon>
        <taxon>Imparidentia</taxon>
        <taxon>Neoheterodontei</taxon>
        <taxon>Myida</taxon>
        <taxon>Myoidea</taxon>
        <taxon>Myidae</taxon>
        <taxon>Mya</taxon>
    </lineage>
</organism>
<dbReference type="PANTHER" id="PTHR13554:SF10">
    <property type="entry name" value="26S PROTEASOME NON-ATPASE REGULATORY SUBUNIT 5"/>
    <property type="match status" value="1"/>
</dbReference>